<evidence type="ECO:0000256" key="2">
    <source>
        <dbReference type="ARBA" id="ARBA00005779"/>
    </source>
</evidence>
<evidence type="ECO:0000256" key="1">
    <source>
        <dbReference type="ARBA" id="ARBA00004651"/>
    </source>
</evidence>
<proteinExistence type="inferred from homology"/>
<dbReference type="OrthoDB" id="2352756at2"/>
<name>A0A3R9P9H6_9BACI</name>
<sequence>MDVGVLMDSVLWFVIIMAIIFVAMFIFEKVTKFKDMEEVKNGNIAVALSVAGKIYGLSYIMKTSAEYAFSLAETLTWGLTGFVFLIIGYFLFEFLTPSFKVDEELAKGNKAVGVLSLAISVVIAHAVAIAII</sequence>
<feature type="transmembrane region" description="Helical" evidence="7">
    <location>
        <begin position="112"/>
        <end position="131"/>
    </location>
</feature>
<feature type="transmembrane region" description="Helical" evidence="7">
    <location>
        <begin position="67"/>
        <end position="92"/>
    </location>
</feature>
<comment type="subcellular location">
    <subcellularLocation>
        <location evidence="1">Cell membrane</location>
        <topology evidence="1">Multi-pass membrane protein</topology>
    </subcellularLocation>
</comment>
<keyword evidence="9" id="KW-1185">Reference proteome</keyword>
<evidence type="ECO:0000256" key="6">
    <source>
        <dbReference type="ARBA" id="ARBA00023136"/>
    </source>
</evidence>
<reference evidence="8 9" key="1">
    <citation type="submission" date="2018-10" db="EMBL/GenBank/DDBJ databases">
        <title>Draft genome sequence of Bacillus salarius IM0101, isolated from a hypersaline soil in Inner Mongolia, China.</title>
        <authorList>
            <person name="Yamprayoonswat W."/>
            <person name="Boonvisut S."/>
            <person name="Jumpathong W."/>
            <person name="Sittihan S."/>
            <person name="Ruangsuj P."/>
            <person name="Wanthongcharoen S."/>
            <person name="Thongpramul N."/>
            <person name="Pimmason S."/>
            <person name="Yu B."/>
            <person name="Yasawong M."/>
        </authorList>
    </citation>
    <scope>NUCLEOTIDE SEQUENCE [LARGE SCALE GENOMIC DNA]</scope>
    <source>
        <strain evidence="8 9">IM0101</strain>
    </source>
</reference>
<protein>
    <submittedName>
        <fullName evidence="8">DUF350 domain-containing protein</fullName>
    </submittedName>
</protein>
<dbReference type="EMBL" id="RBVX01000008">
    <property type="protein sequence ID" value="RSL33361.1"/>
    <property type="molecule type" value="Genomic_DNA"/>
</dbReference>
<comment type="similarity">
    <text evidence="2">Belongs to the UPF0719 family.</text>
</comment>
<keyword evidence="4 7" id="KW-0812">Transmembrane</keyword>
<dbReference type="GO" id="GO:0005886">
    <property type="term" value="C:plasma membrane"/>
    <property type="evidence" value="ECO:0007669"/>
    <property type="project" value="UniProtKB-SubCell"/>
</dbReference>
<keyword evidence="6 7" id="KW-0472">Membrane</keyword>
<evidence type="ECO:0000256" key="7">
    <source>
        <dbReference type="SAM" id="Phobius"/>
    </source>
</evidence>
<evidence type="ECO:0000313" key="9">
    <source>
        <dbReference type="Proteomes" id="UP000275076"/>
    </source>
</evidence>
<dbReference type="PANTHER" id="PTHR40043:SF1">
    <property type="entry name" value="UPF0719 INNER MEMBRANE PROTEIN YJFL"/>
    <property type="match status" value="1"/>
</dbReference>
<dbReference type="PANTHER" id="PTHR40043">
    <property type="entry name" value="UPF0719 INNER MEMBRANE PROTEIN YJFL"/>
    <property type="match status" value="1"/>
</dbReference>
<dbReference type="Proteomes" id="UP000275076">
    <property type="component" value="Unassembled WGS sequence"/>
</dbReference>
<evidence type="ECO:0000256" key="4">
    <source>
        <dbReference type="ARBA" id="ARBA00022692"/>
    </source>
</evidence>
<dbReference type="Pfam" id="PF03994">
    <property type="entry name" value="DUF350"/>
    <property type="match status" value="1"/>
</dbReference>
<dbReference type="AlphaFoldDB" id="A0A3R9P9H6"/>
<evidence type="ECO:0000256" key="3">
    <source>
        <dbReference type="ARBA" id="ARBA00022475"/>
    </source>
</evidence>
<evidence type="ECO:0000313" key="8">
    <source>
        <dbReference type="EMBL" id="RSL33361.1"/>
    </source>
</evidence>
<keyword evidence="3" id="KW-1003">Cell membrane</keyword>
<accession>A0A3R9P9H6</accession>
<feature type="transmembrane region" description="Helical" evidence="7">
    <location>
        <begin position="6"/>
        <end position="27"/>
    </location>
</feature>
<dbReference type="InterPro" id="IPR007140">
    <property type="entry name" value="DUF350"/>
</dbReference>
<dbReference type="RefSeq" id="WP_125555766.1">
    <property type="nucleotide sequence ID" value="NZ_RBVX01000008.1"/>
</dbReference>
<evidence type="ECO:0000256" key="5">
    <source>
        <dbReference type="ARBA" id="ARBA00022989"/>
    </source>
</evidence>
<gene>
    <name evidence="8" type="ORF">D7Z54_10335</name>
</gene>
<comment type="caution">
    <text evidence="8">The sequence shown here is derived from an EMBL/GenBank/DDBJ whole genome shotgun (WGS) entry which is preliminary data.</text>
</comment>
<organism evidence="8 9">
    <name type="scientific">Salibacterium salarium</name>
    <dbReference type="NCBI Taxonomy" id="284579"/>
    <lineage>
        <taxon>Bacteria</taxon>
        <taxon>Bacillati</taxon>
        <taxon>Bacillota</taxon>
        <taxon>Bacilli</taxon>
        <taxon>Bacillales</taxon>
        <taxon>Bacillaceae</taxon>
    </lineage>
</organism>
<keyword evidence="5 7" id="KW-1133">Transmembrane helix</keyword>